<dbReference type="VEuPathDB" id="PiroplasmaDB:BOVATA_008190"/>
<comment type="caution">
    <text evidence="1">The sequence shown here is derived from an EMBL/GenBank/DDBJ whole genome shotgun (WGS) entry which is preliminary data.</text>
</comment>
<sequence length="123" mass="13351">MDVSLVNVAKASPSDLTSSACFCDEALRPVVSDMTKLKCSDSVEGGLGIKPNSDDTEMLEKYVPRMSHISSPILALPEKPLNPRGITQGIPFGLLGQVEHLDAQPTEVTSCGKWPTRESFRYD</sequence>
<organism evidence="1 2">
    <name type="scientific">Babesia ovata</name>
    <dbReference type="NCBI Taxonomy" id="189622"/>
    <lineage>
        <taxon>Eukaryota</taxon>
        <taxon>Sar</taxon>
        <taxon>Alveolata</taxon>
        <taxon>Apicomplexa</taxon>
        <taxon>Aconoidasida</taxon>
        <taxon>Piroplasmida</taxon>
        <taxon>Babesiidae</taxon>
        <taxon>Babesia</taxon>
    </lineage>
</organism>
<reference evidence="1 2" key="1">
    <citation type="journal article" date="2017" name="BMC Genomics">
        <title>Whole-genome assembly of Babesia ovata and comparative genomics between closely related pathogens.</title>
        <authorList>
            <person name="Yamagishi J."/>
            <person name="Asada M."/>
            <person name="Hakimi H."/>
            <person name="Tanaka T.Q."/>
            <person name="Sugimoto C."/>
            <person name="Kawazu S."/>
        </authorList>
    </citation>
    <scope>NUCLEOTIDE SEQUENCE [LARGE SCALE GENOMIC DNA]</scope>
    <source>
        <strain evidence="1 2">Miyake</strain>
    </source>
</reference>
<evidence type="ECO:0000313" key="2">
    <source>
        <dbReference type="Proteomes" id="UP000236319"/>
    </source>
</evidence>
<evidence type="ECO:0000313" key="1">
    <source>
        <dbReference type="EMBL" id="GBE59326.1"/>
    </source>
</evidence>
<dbReference type="AlphaFoldDB" id="A0A2H6K8K7"/>
<dbReference type="RefSeq" id="XP_028865569.1">
    <property type="nucleotide sequence ID" value="XM_029009736.1"/>
</dbReference>
<accession>A0A2H6K8K7</accession>
<proteinExistence type="predicted"/>
<dbReference type="EMBL" id="BDSA01000001">
    <property type="protein sequence ID" value="GBE59326.1"/>
    <property type="molecule type" value="Genomic_DNA"/>
</dbReference>
<name>A0A2H6K8K7_9APIC</name>
<dbReference type="Proteomes" id="UP000236319">
    <property type="component" value="Unassembled WGS sequence"/>
</dbReference>
<protein>
    <submittedName>
        <fullName evidence="1">Uncharacterized protein</fullName>
    </submittedName>
</protein>
<keyword evidence="2" id="KW-1185">Reference proteome</keyword>
<gene>
    <name evidence="1" type="ORF">BOVATA_008190</name>
</gene>
<dbReference type="GeneID" id="39873096"/>